<gene>
    <name evidence="1" type="ORF">CEXT_714561</name>
</gene>
<organism evidence="1 2">
    <name type="scientific">Caerostris extrusa</name>
    <name type="common">Bark spider</name>
    <name type="synonym">Caerostris bankana</name>
    <dbReference type="NCBI Taxonomy" id="172846"/>
    <lineage>
        <taxon>Eukaryota</taxon>
        <taxon>Metazoa</taxon>
        <taxon>Ecdysozoa</taxon>
        <taxon>Arthropoda</taxon>
        <taxon>Chelicerata</taxon>
        <taxon>Arachnida</taxon>
        <taxon>Araneae</taxon>
        <taxon>Araneomorphae</taxon>
        <taxon>Entelegynae</taxon>
        <taxon>Araneoidea</taxon>
        <taxon>Araneidae</taxon>
        <taxon>Caerostris</taxon>
    </lineage>
</organism>
<evidence type="ECO:0000313" key="2">
    <source>
        <dbReference type="Proteomes" id="UP001054945"/>
    </source>
</evidence>
<protein>
    <submittedName>
        <fullName evidence="1">Uncharacterized protein</fullName>
    </submittedName>
</protein>
<reference evidence="1 2" key="1">
    <citation type="submission" date="2021-06" db="EMBL/GenBank/DDBJ databases">
        <title>Caerostris extrusa draft genome.</title>
        <authorList>
            <person name="Kono N."/>
            <person name="Arakawa K."/>
        </authorList>
    </citation>
    <scope>NUCLEOTIDE SEQUENCE [LARGE SCALE GENOMIC DNA]</scope>
</reference>
<comment type="caution">
    <text evidence="1">The sequence shown here is derived from an EMBL/GenBank/DDBJ whole genome shotgun (WGS) entry which is preliminary data.</text>
</comment>
<dbReference type="Proteomes" id="UP001054945">
    <property type="component" value="Unassembled WGS sequence"/>
</dbReference>
<dbReference type="AlphaFoldDB" id="A0AAV4PLK9"/>
<keyword evidence="2" id="KW-1185">Reference proteome</keyword>
<accession>A0AAV4PLK9</accession>
<evidence type="ECO:0000313" key="1">
    <source>
        <dbReference type="EMBL" id="GIX97534.1"/>
    </source>
</evidence>
<dbReference type="EMBL" id="BPLR01004793">
    <property type="protein sequence ID" value="GIX97534.1"/>
    <property type="molecule type" value="Genomic_DNA"/>
</dbReference>
<proteinExistence type="predicted"/>
<sequence>MFCLTALPKSLFCEFTIHFQEVLVLLSLSESSFYNSPLLLKSTIPIFHFLFEILAVKIWSYSRIQFSWLFRPTGNSSWCHSGFVCLRINSNPEKFSRFRNCDLGIGHTTRYYCRINILFPPNYRFYSAIVVLAFLCYEFAYRFC</sequence>
<name>A0AAV4PLK9_CAEEX</name>